<feature type="transmembrane region" description="Helical" evidence="7">
    <location>
        <begin position="386"/>
        <end position="408"/>
    </location>
</feature>
<evidence type="ECO:0000259" key="8">
    <source>
        <dbReference type="PROSITE" id="PS50850"/>
    </source>
</evidence>
<dbReference type="InterPro" id="IPR020846">
    <property type="entry name" value="MFS_dom"/>
</dbReference>
<dbReference type="Gene3D" id="1.20.1250.20">
    <property type="entry name" value="MFS general substrate transporter like domains"/>
    <property type="match status" value="1"/>
</dbReference>
<evidence type="ECO:0000256" key="4">
    <source>
        <dbReference type="ARBA" id="ARBA00022692"/>
    </source>
</evidence>
<feature type="transmembrane region" description="Helical" evidence="7">
    <location>
        <begin position="54"/>
        <end position="73"/>
    </location>
</feature>
<evidence type="ECO:0000256" key="1">
    <source>
        <dbReference type="ARBA" id="ARBA00004141"/>
    </source>
</evidence>
<gene>
    <name evidence="9" type="ORF">BCY88_00720</name>
</gene>
<reference evidence="9 10" key="1">
    <citation type="submission" date="2016-07" db="EMBL/GenBank/DDBJ databases">
        <title>Genome analysis of Burkholderia fungorum ES3-20.</title>
        <authorList>
            <person name="Xu D."/>
            <person name="Yao R."/>
            <person name="Zheng S."/>
        </authorList>
    </citation>
    <scope>NUCLEOTIDE SEQUENCE [LARGE SCALE GENOMIC DNA]</scope>
    <source>
        <strain evidence="9 10">ES3-20</strain>
    </source>
</reference>
<accession>A0A420GZV0</accession>
<name>A0A420GZV0_9BURK</name>
<protein>
    <submittedName>
        <fullName evidence="9">MFS transporter</fullName>
    </submittedName>
</protein>
<evidence type="ECO:0000313" key="10">
    <source>
        <dbReference type="Proteomes" id="UP000283709"/>
    </source>
</evidence>
<feature type="transmembrane region" description="Helical" evidence="7">
    <location>
        <begin position="450"/>
        <end position="470"/>
    </location>
</feature>
<dbReference type="RefSeq" id="WP_120342360.1">
    <property type="nucleotide sequence ID" value="NZ_MCAS01000001.1"/>
</dbReference>
<proteinExistence type="inferred from homology"/>
<dbReference type="Pfam" id="PF00083">
    <property type="entry name" value="Sugar_tr"/>
    <property type="match status" value="1"/>
</dbReference>
<feature type="transmembrane region" description="Helical" evidence="7">
    <location>
        <begin position="335"/>
        <end position="355"/>
    </location>
</feature>
<feature type="domain" description="Major facilitator superfamily (MFS) profile" evidence="8">
    <location>
        <begin position="55"/>
        <end position="475"/>
    </location>
</feature>
<dbReference type="OrthoDB" id="3252866at2"/>
<evidence type="ECO:0000256" key="5">
    <source>
        <dbReference type="ARBA" id="ARBA00022989"/>
    </source>
</evidence>
<comment type="similarity">
    <text evidence="2">Belongs to the major facilitator superfamily. Sugar transporter (TC 2.A.1.1) family.</text>
</comment>
<feature type="transmembrane region" description="Helical" evidence="7">
    <location>
        <begin position="208"/>
        <end position="231"/>
    </location>
</feature>
<feature type="transmembrane region" description="Helical" evidence="7">
    <location>
        <begin position="93"/>
        <end position="111"/>
    </location>
</feature>
<feature type="transmembrane region" description="Helical" evidence="7">
    <location>
        <begin position="298"/>
        <end position="315"/>
    </location>
</feature>
<keyword evidence="3" id="KW-0813">Transport</keyword>
<evidence type="ECO:0000256" key="6">
    <source>
        <dbReference type="ARBA" id="ARBA00023136"/>
    </source>
</evidence>
<dbReference type="Proteomes" id="UP000283709">
    <property type="component" value="Unassembled WGS sequence"/>
</dbReference>
<dbReference type="AlphaFoldDB" id="A0A420GZV0"/>
<dbReference type="SUPFAM" id="SSF103473">
    <property type="entry name" value="MFS general substrate transporter"/>
    <property type="match status" value="1"/>
</dbReference>
<feature type="transmembrane region" description="Helical" evidence="7">
    <location>
        <begin position="362"/>
        <end position="380"/>
    </location>
</feature>
<evidence type="ECO:0000256" key="2">
    <source>
        <dbReference type="ARBA" id="ARBA00010992"/>
    </source>
</evidence>
<sequence length="485" mass="52676">MTISNLDVGADASAHSRNASAQPAAADDIPSHHVQANTLGGWMDNMPAGSLHRFVVWVVGIGLFFDMFEIFLVSSIGAALQGEYGIDRHSTDFKLLLASAFIGMFFGAFFLGSMADRIGRRKAFLFNLIWYSGFSLIGAFSVNAEMLVICRFLTGIGVGAIYPVADSFLSEILPKERRGRMAAWAYTASYVAVPLVGFLALWLNPLHFGAVAGWRVILVIGSLGAVLVLLVQHKLPESPRWLLAQGRVDEAHAMLRRFAHSAGVTVQVIAPETTVKRNPMRLTERIALLRRPPYNKRYLMLTIFHLLQGFGYYGFGTLAATVVKSRGFDVTDGTLFIALSFLGYPVGSLLSIPLLNWIERRTLVIGAILSIAVFGLGFAYSNNSALIVLFGVLTTCASNVFSNAYHVYQSEIFPASVRSTAIGSTYSLSRIVSGMLPFILLPVLNQQGAGAMFGIIAAALLVVAFTVRILGPRTTRRSLDEINPG</sequence>
<evidence type="ECO:0000313" key="9">
    <source>
        <dbReference type="EMBL" id="RKF50737.1"/>
    </source>
</evidence>
<keyword evidence="5 7" id="KW-1133">Transmembrane helix</keyword>
<dbReference type="InterPro" id="IPR005828">
    <property type="entry name" value="MFS_sugar_transport-like"/>
</dbReference>
<feature type="transmembrane region" description="Helical" evidence="7">
    <location>
        <begin position="146"/>
        <end position="169"/>
    </location>
</feature>
<comment type="subcellular location">
    <subcellularLocation>
        <location evidence="1">Membrane</location>
        <topology evidence="1">Multi-pass membrane protein</topology>
    </subcellularLocation>
</comment>
<feature type="transmembrane region" description="Helical" evidence="7">
    <location>
        <begin position="420"/>
        <end position="444"/>
    </location>
</feature>
<dbReference type="InterPro" id="IPR005829">
    <property type="entry name" value="Sugar_transporter_CS"/>
</dbReference>
<dbReference type="InterPro" id="IPR036259">
    <property type="entry name" value="MFS_trans_sf"/>
</dbReference>
<feature type="transmembrane region" description="Helical" evidence="7">
    <location>
        <begin position="181"/>
        <end position="202"/>
    </location>
</feature>
<evidence type="ECO:0000256" key="3">
    <source>
        <dbReference type="ARBA" id="ARBA00022448"/>
    </source>
</evidence>
<dbReference type="PROSITE" id="PS00217">
    <property type="entry name" value="SUGAR_TRANSPORT_2"/>
    <property type="match status" value="1"/>
</dbReference>
<organism evidence="9 10">
    <name type="scientific">Paraburkholderia fungorum</name>
    <dbReference type="NCBI Taxonomy" id="134537"/>
    <lineage>
        <taxon>Bacteria</taxon>
        <taxon>Pseudomonadati</taxon>
        <taxon>Pseudomonadota</taxon>
        <taxon>Betaproteobacteria</taxon>
        <taxon>Burkholderiales</taxon>
        <taxon>Burkholderiaceae</taxon>
        <taxon>Paraburkholderia</taxon>
    </lineage>
</organism>
<dbReference type="GO" id="GO:0022857">
    <property type="term" value="F:transmembrane transporter activity"/>
    <property type="evidence" value="ECO:0007669"/>
    <property type="project" value="InterPro"/>
</dbReference>
<evidence type="ECO:0000256" key="7">
    <source>
        <dbReference type="SAM" id="Phobius"/>
    </source>
</evidence>
<dbReference type="EMBL" id="MCAS01000001">
    <property type="protein sequence ID" value="RKF50737.1"/>
    <property type="molecule type" value="Genomic_DNA"/>
</dbReference>
<dbReference type="PANTHER" id="PTHR23511">
    <property type="entry name" value="SYNAPTIC VESICLE GLYCOPROTEIN 2"/>
    <property type="match status" value="1"/>
</dbReference>
<dbReference type="PROSITE" id="PS50850">
    <property type="entry name" value="MFS"/>
    <property type="match status" value="1"/>
</dbReference>
<keyword evidence="6 7" id="KW-0472">Membrane</keyword>
<comment type="caution">
    <text evidence="9">The sequence shown here is derived from an EMBL/GenBank/DDBJ whole genome shotgun (WGS) entry which is preliminary data.</text>
</comment>
<dbReference type="GO" id="GO:0016020">
    <property type="term" value="C:membrane"/>
    <property type="evidence" value="ECO:0007669"/>
    <property type="project" value="UniProtKB-SubCell"/>
</dbReference>
<dbReference type="CDD" id="cd17316">
    <property type="entry name" value="MFS_SV2_like"/>
    <property type="match status" value="1"/>
</dbReference>
<feature type="transmembrane region" description="Helical" evidence="7">
    <location>
        <begin position="123"/>
        <end position="140"/>
    </location>
</feature>
<keyword evidence="4 7" id="KW-0812">Transmembrane</keyword>